<proteinExistence type="predicted"/>
<dbReference type="RefSeq" id="WP_006271890.1">
    <property type="nucleotide sequence ID" value="NZ_GL883077.1"/>
</dbReference>
<evidence type="ECO:0008006" key="6">
    <source>
        <dbReference type="Google" id="ProtNLM"/>
    </source>
</evidence>
<accession>F4QHH2</accession>
<protein>
    <recommendedName>
        <fullName evidence="6">DUF4832 domain-containing protein</fullName>
    </recommendedName>
</protein>
<reference evidence="5" key="1">
    <citation type="submission" date="2011-03" db="EMBL/GenBank/DDBJ databases">
        <title>Draft genome sequence of Brevundimonas diminuta.</title>
        <authorList>
            <person name="Brown P.J.B."/>
            <person name="Buechlein A."/>
            <person name="Hemmerich C."/>
            <person name="Brun Y.V."/>
        </authorList>
    </citation>
    <scope>NUCLEOTIDE SEQUENCE [LARGE SCALE GENOMIC DNA]</scope>
    <source>
        <strain evidence="5">C19</strain>
    </source>
</reference>
<dbReference type="InterPro" id="IPR032379">
    <property type="entry name" value="DUF4874"/>
</dbReference>
<dbReference type="EMBL" id="GL883077">
    <property type="protein sequence ID" value="EGF92709.1"/>
    <property type="molecule type" value="Genomic_DNA"/>
</dbReference>
<feature type="chain" id="PRO_5003320847" description="DUF4832 domain-containing protein" evidence="1">
    <location>
        <begin position="33"/>
        <end position="476"/>
    </location>
</feature>
<feature type="domain" description="DUF4874" evidence="3">
    <location>
        <begin position="54"/>
        <end position="216"/>
    </location>
</feature>
<feature type="signal peptide" evidence="1">
    <location>
        <begin position="1"/>
        <end position="32"/>
    </location>
</feature>
<evidence type="ECO:0000313" key="5">
    <source>
        <dbReference type="Proteomes" id="UP000006512"/>
    </source>
</evidence>
<gene>
    <name evidence="4" type="ORF">ABI_11460</name>
</gene>
<dbReference type="OrthoDB" id="9800974at2"/>
<dbReference type="HOGENOM" id="CLU_023401_1_0_5"/>
<dbReference type="AlphaFoldDB" id="F4QHH2"/>
<feature type="domain" description="DUF4832" evidence="2">
    <location>
        <begin position="237"/>
        <end position="450"/>
    </location>
</feature>
<evidence type="ECO:0000256" key="1">
    <source>
        <dbReference type="SAM" id="SignalP"/>
    </source>
</evidence>
<evidence type="ECO:0000313" key="4">
    <source>
        <dbReference type="EMBL" id="EGF92709.1"/>
    </source>
</evidence>
<keyword evidence="1" id="KW-0732">Signal</keyword>
<dbReference type="InterPro" id="IPR032267">
    <property type="entry name" value="DUF4832"/>
</dbReference>
<organism evidence="4 5">
    <name type="scientific">Asticcacaulis biprosthecium C19</name>
    <dbReference type="NCBI Taxonomy" id="715226"/>
    <lineage>
        <taxon>Bacteria</taxon>
        <taxon>Pseudomonadati</taxon>
        <taxon>Pseudomonadota</taxon>
        <taxon>Alphaproteobacteria</taxon>
        <taxon>Caulobacterales</taxon>
        <taxon>Caulobacteraceae</taxon>
        <taxon>Asticcacaulis</taxon>
    </lineage>
</organism>
<evidence type="ECO:0000259" key="2">
    <source>
        <dbReference type="Pfam" id="PF16116"/>
    </source>
</evidence>
<keyword evidence="5" id="KW-1185">Reference proteome</keyword>
<dbReference type="Pfam" id="PF16173">
    <property type="entry name" value="DUF4874"/>
    <property type="match status" value="1"/>
</dbReference>
<name>F4QHH2_9CAUL</name>
<evidence type="ECO:0000259" key="3">
    <source>
        <dbReference type="Pfam" id="PF16173"/>
    </source>
</evidence>
<dbReference type="eggNOG" id="COG1874">
    <property type="taxonomic scope" value="Bacteria"/>
</dbReference>
<dbReference type="PROSITE" id="PS51257">
    <property type="entry name" value="PROKAR_LIPOPROTEIN"/>
    <property type="match status" value="1"/>
</dbReference>
<dbReference type="Pfam" id="PF16116">
    <property type="entry name" value="DUF4832"/>
    <property type="match status" value="1"/>
</dbReference>
<dbReference type="Proteomes" id="UP000006512">
    <property type="component" value="Unassembled WGS sequence"/>
</dbReference>
<sequence length="476" mass="52334">MQFTSLKRLRVVPILFAATLFGCGSGLNSAQSAPPTAPTTLSITFTATNTDFANPERGFYKAAPTDLDKLTPAYIDDAYSKGYRLIYARINLEAYRDTDLPADYLNRLDTAFATARAGGVKLIVRATYNYPRGETEYRDAKDASLSRILSHLSQLKPVFQSNVDVIAFVQAGFIGAWGEWHTSSNDLTSPANRTAIKDALLDAVPSTRFIQFRYPPYVHDWYPTLSGLDAAFMGAFRVGFHNDCFLASQTDVGTYDEDAGTRAVQQAYNDAQGDLAPFGGETCNPADEASPTPRTACSDILSEGARFNLTYLNDGYYRRLFHDNWTKNGCMAEVRRNMGYRFGLVGASHAATANRDAVFAVDITVRNSGWARLYNPRPVEILLRSGSTVRRIETTGGDPRRWLPGAETAQTLSLTIPSDLPVGSYDVLLALPDADSRIKSDMRYAVRLANADSLAKNQAWESSLGAFVLGTYVEVR</sequence>